<evidence type="ECO:0000313" key="2">
    <source>
        <dbReference type="Proteomes" id="UP001732700"/>
    </source>
</evidence>
<protein>
    <submittedName>
        <fullName evidence="1">Uncharacterized protein</fullName>
    </submittedName>
</protein>
<organism evidence="1 2">
    <name type="scientific">Avena sativa</name>
    <name type="common">Oat</name>
    <dbReference type="NCBI Taxonomy" id="4498"/>
    <lineage>
        <taxon>Eukaryota</taxon>
        <taxon>Viridiplantae</taxon>
        <taxon>Streptophyta</taxon>
        <taxon>Embryophyta</taxon>
        <taxon>Tracheophyta</taxon>
        <taxon>Spermatophyta</taxon>
        <taxon>Magnoliopsida</taxon>
        <taxon>Liliopsida</taxon>
        <taxon>Poales</taxon>
        <taxon>Poaceae</taxon>
        <taxon>BOP clade</taxon>
        <taxon>Pooideae</taxon>
        <taxon>Poodae</taxon>
        <taxon>Poeae</taxon>
        <taxon>Poeae Chloroplast Group 1 (Aveneae type)</taxon>
        <taxon>Aveninae</taxon>
        <taxon>Avena</taxon>
    </lineage>
</organism>
<name>A0ACD5WSK6_AVESA</name>
<reference evidence="1" key="2">
    <citation type="submission" date="2025-09" db="UniProtKB">
        <authorList>
            <consortium name="EnsemblPlants"/>
        </authorList>
    </citation>
    <scope>IDENTIFICATION</scope>
</reference>
<dbReference type="EnsemblPlants" id="AVESA.00010b.r2.4CG1267470.2">
    <property type="protein sequence ID" value="AVESA.00010b.r2.4CG1267470.2.CDS"/>
    <property type="gene ID" value="AVESA.00010b.r2.4CG1267470"/>
</dbReference>
<reference evidence="1" key="1">
    <citation type="submission" date="2021-05" db="EMBL/GenBank/DDBJ databases">
        <authorList>
            <person name="Scholz U."/>
            <person name="Mascher M."/>
            <person name="Fiebig A."/>
        </authorList>
    </citation>
    <scope>NUCLEOTIDE SEQUENCE [LARGE SCALE GENOMIC DNA]</scope>
</reference>
<evidence type="ECO:0000313" key="1">
    <source>
        <dbReference type="EnsemblPlants" id="AVESA.00010b.r2.4CG1267470.2.CDS"/>
    </source>
</evidence>
<accession>A0ACD5WSK6</accession>
<sequence>MAAAEGIADGRRWPLNDQQQGRQRSSQIPFEYMIIGRCYPAAPHGSATYAAADVTLRYAQRTARAPILKKIRMTGEKIEMDIDKLLAIDGSNATLSVNEASINKELNSSKKNEGATTRATSLDVACTEITLPQSSAAHTPPTTHDDTNECNEVLSTPQPPTAQMRFDTLEEAERHYKMNARRRGFGTRDIPHEDQEFIKVLHSVNMETNRMMQIMATLYESLEGVPYTSKDMANFRATLRAENRYTNMQDTMAYFKALKSQDKDFYYRFELDDEDRVANLFWLDGASRRAYKYYNDCVSVDTTYMTNTYKMPFAPFIGINSHGQSIQFGCGFLRNELGTSFDWLFETFLIAMDGLAPLNIITDQDFAMRSRIDNKFPNARHRNCRWHIIGKATEEIGPIVVDPQNEKYKCGCCKFERDGIMCCHILKAMVQLGVTEMPSAYVLRRWTWSAEENLVKEIPGQPAAMPEESRKCG</sequence>
<dbReference type="Proteomes" id="UP001732700">
    <property type="component" value="Chromosome 4C"/>
</dbReference>
<proteinExistence type="predicted"/>
<keyword evidence="2" id="KW-1185">Reference proteome</keyword>